<comment type="pathway">
    <text evidence="2 13">tRNA modification; tRNA-queuosine biosynthesis.</text>
</comment>
<dbReference type="HAMAP" id="MF_00113">
    <property type="entry name" value="QueA"/>
    <property type="match status" value="1"/>
</dbReference>
<comment type="function">
    <text evidence="13">Transfers and isomerizes the ribose moiety from AdoMet to the 7-aminomethyl group of 7-deazaguanine (preQ1-tRNA) to give epoxyqueuosine (oQ-tRNA).</text>
</comment>
<keyword evidence="5 13" id="KW-0808">Transferase</keyword>
<dbReference type="EMBL" id="MTEJ01000292">
    <property type="protein sequence ID" value="OQX05379.1"/>
    <property type="molecule type" value="Genomic_DNA"/>
</dbReference>
<evidence type="ECO:0000256" key="1">
    <source>
        <dbReference type="ARBA" id="ARBA00004496"/>
    </source>
</evidence>
<dbReference type="Pfam" id="PF02547">
    <property type="entry name" value="Queuosine_synth"/>
    <property type="match status" value="1"/>
</dbReference>
<keyword evidence="14" id="KW-0413">Isomerase</keyword>
<dbReference type="Gene3D" id="3.40.1780.10">
    <property type="entry name" value="QueA-like"/>
    <property type="match status" value="1"/>
</dbReference>
<dbReference type="Gene3D" id="2.40.10.240">
    <property type="entry name" value="QueA-like"/>
    <property type="match status" value="1"/>
</dbReference>
<proteinExistence type="inferred from homology"/>
<dbReference type="InterPro" id="IPR003699">
    <property type="entry name" value="QueA"/>
</dbReference>
<evidence type="ECO:0000256" key="11">
    <source>
        <dbReference type="ARBA" id="ARBA00069325"/>
    </source>
</evidence>
<evidence type="ECO:0000256" key="3">
    <source>
        <dbReference type="ARBA" id="ARBA00011245"/>
    </source>
</evidence>
<reference evidence="14 15" key="1">
    <citation type="submission" date="2017-01" db="EMBL/GenBank/DDBJ databases">
        <title>Novel large sulfur bacteria in the metagenomes of groundwater-fed chemosynthetic microbial mats in the Lake Huron basin.</title>
        <authorList>
            <person name="Sharrar A.M."/>
            <person name="Flood B.E."/>
            <person name="Bailey J.V."/>
            <person name="Jones D.S."/>
            <person name="Biddanda B."/>
            <person name="Ruberg S.A."/>
            <person name="Marcus D.N."/>
            <person name="Dick G.J."/>
        </authorList>
    </citation>
    <scope>NUCLEOTIDE SEQUENCE [LARGE SCALE GENOMIC DNA]</scope>
    <source>
        <strain evidence="14">A8</strain>
    </source>
</reference>
<comment type="catalytic activity">
    <reaction evidence="8 13">
        <text>7-aminomethyl-7-carbaguanosine(34) in tRNA + S-adenosyl-L-methionine = epoxyqueuosine(34) in tRNA + adenine + L-methionine + 2 H(+)</text>
        <dbReference type="Rhea" id="RHEA:32155"/>
        <dbReference type="Rhea" id="RHEA-COMP:10342"/>
        <dbReference type="Rhea" id="RHEA-COMP:18582"/>
        <dbReference type="ChEBI" id="CHEBI:15378"/>
        <dbReference type="ChEBI" id="CHEBI:16708"/>
        <dbReference type="ChEBI" id="CHEBI:57844"/>
        <dbReference type="ChEBI" id="CHEBI:59789"/>
        <dbReference type="ChEBI" id="CHEBI:82833"/>
        <dbReference type="ChEBI" id="CHEBI:194443"/>
        <dbReference type="EC" id="2.4.99.17"/>
    </reaction>
</comment>
<evidence type="ECO:0000256" key="6">
    <source>
        <dbReference type="ARBA" id="ARBA00022691"/>
    </source>
</evidence>
<evidence type="ECO:0000256" key="10">
    <source>
        <dbReference type="ARBA" id="ARBA00066503"/>
    </source>
</evidence>
<accession>A0A1Y1QGZ4</accession>
<dbReference type="InterPro" id="IPR042118">
    <property type="entry name" value="QueA_dom1"/>
</dbReference>
<sequence length="344" mass="37534">MQLSDFYYDLPPELIASEPLSERTASRLLQVGADGACRDGKFTDVLELIQPNDLLVFNNTRVIPARLHGQKASGGKVEVLIERVLDAHTALAHVRASKSPKPGTRLRLESAVDAEVVGRQGELFELRFLHETTVLDLLDQYGHVPLPPYIERQDTAADRERYQTVFAQTPGAVAAPTAGLHFDEALLAALRAKGVATAAVTLHVGAGTFQPVRVQDLSQHIMHAEYADVSLETCEAVAACKARGGRVVAVGTTSVRSLESAAQQGTLQPFQADTRLFITPGYRFKVVDAMITNFHLPESTLLMLVSAFSGYDAIMKAYQHAVCRGYRFFSYGDAMFLVPSCNNC</sequence>
<comment type="subcellular location">
    <subcellularLocation>
        <location evidence="1 13">Cytoplasm</location>
    </subcellularLocation>
</comment>
<name>A0A1Y1QGZ4_9GAMM</name>
<evidence type="ECO:0000256" key="8">
    <source>
        <dbReference type="ARBA" id="ARBA00052751"/>
    </source>
</evidence>
<evidence type="ECO:0000313" key="14">
    <source>
        <dbReference type="EMBL" id="OQX05379.1"/>
    </source>
</evidence>
<keyword evidence="7 13" id="KW-0671">Queuosine biosynthesis</keyword>
<comment type="subunit">
    <text evidence="3 13">Monomer.</text>
</comment>
<evidence type="ECO:0000256" key="2">
    <source>
        <dbReference type="ARBA" id="ARBA00004691"/>
    </source>
</evidence>
<dbReference type="FunFam" id="3.40.1780.10:FF:000001">
    <property type="entry name" value="S-adenosylmethionine:tRNA ribosyltransferase-isomerase"/>
    <property type="match status" value="1"/>
</dbReference>
<dbReference type="InterPro" id="IPR036100">
    <property type="entry name" value="QueA_sf"/>
</dbReference>
<dbReference type="GO" id="GO:0008616">
    <property type="term" value="P:tRNA queuosine(34) biosynthetic process"/>
    <property type="evidence" value="ECO:0007669"/>
    <property type="project" value="UniProtKB-UniRule"/>
</dbReference>
<dbReference type="GO" id="GO:0051075">
    <property type="term" value="F:S-adenosylmethionine:tRNA ribosyltransferase-isomerase activity"/>
    <property type="evidence" value="ECO:0007669"/>
    <property type="project" value="UniProtKB-EC"/>
</dbReference>
<dbReference type="PANTHER" id="PTHR30307:SF0">
    <property type="entry name" value="S-ADENOSYLMETHIONINE:TRNA RIBOSYLTRANSFERASE-ISOMERASE"/>
    <property type="match status" value="1"/>
</dbReference>
<keyword evidence="4 13" id="KW-0963">Cytoplasm</keyword>
<protein>
    <recommendedName>
        <fullName evidence="11 13">S-adenosylmethionine:tRNA ribosyltransferase-isomerase</fullName>
        <ecNumber evidence="10 13">2.4.99.17</ecNumber>
    </recommendedName>
    <alternativeName>
        <fullName evidence="12 13">Queuosine biosynthesis protein QueA</fullName>
    </alternativeName>
</protein>
<dbReference type="EC" id="2.4.99.17" evidence="10 13"/>
<dbReference type="GO" id="GO:0005737">
    <property type="term" value="C:cytoplasm"/>
    <property type="evidence" value="ECO:0007669"/>
    <property type="project" value="UniProtKB-SubCell"/>
</dbReference>
<organism evidence="14 15">
    <name type="scientific">Thiothrix lacustris</name>
    <dbReference type="NCBI Taxonomy" id="525917"/>
    <lineage>
        <taxon>Bacteria</taxon>
        <taxon>Pseudomonadati</taxon>
        <taxon>Pseudomonadota</taxon>
        <taxon>Gammaproteobacteria</taxon>
        <taxon>Thiotrichales</taxon>
        <taxon>Thiotrichaceae</taxon>
        <taxon>Thiothrix</taxon>
    </lineage>
</organism>
<dbReference type="NCBIfam" id="NF001140">
    <property type="entry name" value="PRK00147.1"/>
    <property type="match status" value="1"/>
</dbReference>
<dbReference type="AlphaFoldDB" id="A0A1Y1QGZ4"/>
<dbReference type="UniPathway" id="UPA00392"/>
<dbReference type="InterPro" id="IPR042119">
    <property type="entry name" value="QueA_dom2"/>
</dbReference>
<dbReference type="NCBIfam" id="TIGR00113">
    <property type="entry name" value="queA"/>
    <property type="match status" value="1"/>
</dbReference>
<evidence type="ECO:0000256" key="7">
    <source>
        <dbReference type="ARBA" id="ARBA00022785"/>
    </source>
</evidence>
<comment type="caution">
    <text evidence="14">The sequence shown here is derived from an EMBL/GenBank/DDBJ whole genome shotgun (WGS) entry which is preliminary data.</text>
</comment>
<dbReference type="PANTHER" id="PTHR30307">
    <property type="entry name" value="S-ADENOSYLMETHIONINE:TRNA RIBOSYLTRANSFERASE-ISOMERASE"/>
    <property type="match status" value="1"/>
</dbReference>
<keyword evidence="6 13" id="KW-0949">S-adenosyl-L-methionine</keyword>
<comment type="similarity">
    <text evidence="9 13">Belongs to the QueA family.</text>
</comment>
<evidence type="ECO:0000256" key="9">
    <source>
        <dbReference type="ARBA" id="ARBA00061210"/>
    </source>
</evidence>
<evidence type="ECO:0000256" key="4">
    <source>
        <dbReference type="ARBA" id="ARBA00022490"/>
    </source>
</evidence>
<dbReference type="SUPFAM" id="SSF111337">
    <property type="entry name" value="QueA-like"/>
    <property type="match status" value="1"/>
</dbReference>
<gene>
    <name evidence="13" type="primary">queA</name>
    <name evidence="14" type="ORF">BWK73_33770</name>
</gene>
<evidence type="ECO:0000256" key="12">
    <source>
        <dbReference type="ARBA" id="ARBA00076160"/>
    </source>
</evidence>
<dbReference type="Proteomes" id="UP000192491">
    <property type="component" value="Unassembled WGS sequence"/>
</dbReference>
<evidence type="ECO:0000313" key="15">
    <source>
        <dbReference type="Proteomes" id="UP000192491"/>
    </source>
</evidence>
<evidence type="ECO:0000256" key="13">
    <source>
        <dbReference type="HAMAP-Rule" id="MF_00113"/>
    </source>
</evidence>
<evidence type="ECO:0000256" key="5">
    <source>
        <dbReference type="ARBA" id="ARBA00022679"/>
    </source>
</evidence>